<reference evidence="1 2" key="1">
    <citation type="journal article" date="2011" name="J. Bacteriol.">
        <title>Draft genome sequence of the chemolithoheterotrophic, halophilic methylotroph Methylophaga thiooxydans DMS010.</title>
        <authorList>
            <person name="Boden R."/>
            <person name="Ferriera S."/>
            <person name="Johnson J."/>
            <person name="Kelly D.P."/>
            <person name="Murrell J.C."/>
            <person name="Schafer H."/>
        </authorList>
    </citation>
    <scope>NUCLEOTIDE SEQUENCE [LARGE SCALE GENOMIC DNA]</scope>
    <source>
        <strain evidence="1 2">DMS010</strain>
    </source>
</reference>
<dbReference type="Proteomes" id="UP000004679">
    <property type="component" value="Unassembled WGS sequence"/>
</dbReference>
<dbReference type="HOGENOM" id="CLU_3100770_0_0_6"/>
<gene>
    <name evidence="1" type="ORF">MDMS009_107</name>
</gene>
<accession>C0N244</accession>
<sequence>MPAFTAQGIVRAFNDKLPENNRFSWHTSGNVLILGMGLFRGNSLCLCPNNF</sequence>
<name>C0N244_9GAMM</name>
<organism evidence="1 2">
    <name type="scientific">Methylophaga thiooxydans DMS010</name>
    <dbReference type="NCBI Taxonomy" id="637616"/>
    <lineage>
        <taxon>Bacteria</taxon>
        <taxon>Pseudomonadati</taxon>
        <taxon>Pseudomonadota</taxon>
        <taxon>Gammaproteobacteria</taxon>
        <taxon>Thiotrichales</taxon>
        <taxon>Piscirickettsiaceae</taxon>
        <taxon>Methylophaga</taxon>
    </lineage>
</organism>
<dbReference type="AlphaFoldDB" id="C0N244"/>
<keyword evidence="2" id="KW-1185">Reference proteome</keyword>
<evidence type="ECO:0000313" key="1">
    <source>
        <dbReference type="EMBL" id="EEF81115.1"/>
    </source>
</evidence>
<proteinExistence type="predicted"/>
<dbReference type="EMBL" id="GG657883">
    <property type="protein sequence ID" value="EEF81115.1"/>
    <property type="molecule type" value="Genomic_DNA"/>
</dbReference>
<protein>
    <submittedName>
        <fullName evidence="1">Uncharacterized protein</fullName>
    </submittedName>
</protein>
<evidence type="ECO:0000313" key="2">
    <source>
        <dbReference type="Proteomes" id="UP000004679"/>
    </source>
</evidence>